<comment type="caution">
    <text evidence="9">The sequence shown here is derived from an EMBL/GenBank/DDBJ whole genome shotgun (WGS) entry which is preliminary data.</text>
</comment>
<feature type="transmembrane region" description="Helical" evidence="7">
    <location>
        <begin position="359"/>
        <end position="382"/>
    </location>
</feature>
<name>A0ABR9ZLQ3_9CORY</name>
<dbReference type="PROSITE" id="PS50850">
    <property type="entry name" value="MFS"/>
    <property type="match status" value="1"/>
</dbReference>
<dbReference type="CDD" id="cd17321">
    <property type="entry name" value="MFS_MMR_MDR_like"/>
    <property type="match status" value="1"/>
</dbReference>
<evidence type="ECO:0000256" key="5">
    <source>
        <dbReference type="ARBA" id="ARBA00022989"/>
    </source>
</evidence>
<dbReference type="InterPro" id="IPR011701">
    <property type="entry name" value="MFS"/>
</dbReference>
<sequence length="503" mass="52481">MPETRSNARWLLLAVVGIGVFLITLDNTVLYTALPTLVNELNATSTQQLWIINAYPVVIAGLLLGTGTLGDKIGHRLMFTIGLVIFGVASIFAAFSPGPEFLIAARALLAVGAATMMPSTLSLIRITFTQSRELSFAIGVWALLAVVAAAIGPLVGGLLLEWFWWGSVFLLNVPMVLFALITLPFVAPRSVRNPDKHWDVVSSILAMISLVGAVLFIKELAHSPQNWVIIVGSLVAAVVGGVLFVRRQGRLEQPLLTMEIFAEPPFVAGVIGASFAMFATVGAQYVVSQKTQLVEGFSPLQAGLVVSAIALGSALTSVVAGARLHVFGPHLLVAGGLFLAAIGSAIVGLGGLFHSTALLVVGLLLLGAGTGAVMAVASILMISNAPSHRAGMAASVEEVSYEFGSLSAVALLGSLISFIYSRSFVLPDGVPARAGEGLQNAQLAIHEGHVDPGMVGEVLARAEDSFNSGFLSSTVLVTVVLLIGAWVTHGKLRGYSLPEDAAH</sequence>
<keyword evidence="6 7" id="KW-0472">Membrane</keyword>
<evidence type="ECO:0000256" key="6">
    <source>
        <dbReference type="ARBA" id="ARBA00023136"/>
    </source>
</evidence>
<reference evidence="9 10" key="1">
    <citation type="submission" date="2020-10" db="EMBL/GenBank/DDBJ databases">
        <title>Novel species in genus Corynebacterium.</title>
        <authorList>
            <person name="Zhang G."/>
        </authorList>
    </citation>
    <scope>NUCLEOTIDE SEQUENCE [LARGE SCALE GENOMIC DNA]</scope>
    <source>
        <strain evidence="9 10">DSM 45110</strain>
    </source>
</reference>
<evidence type="ECO:0000313" key="10">
    <source>
        <dbReference type="Proteomes" id="UP000635902"/>
    </source>
</evidence>
<feature type="transmembrane region" description="Helical" evidence="7">
    <location>
        <begin position="266"/>
        <end position="287"/>
    </location>
</feature>
<feature type="domain" description="Major facilitator superfamily (MFS) profile" evidence="8">
    <location>
        <begin position="12"/>
        <end position="492"/>
    </location>
</feature>
<keyword evidence="2" id="KW-0813">Transport</keyword>
<dbReference type="InterPro" id="IPR020846">
    <property type="entry name" value="MFS_dom"/>
</dbReference>
<keyword evidence="5 7" id="KW-1133">Transmembrane helix</keyword>
<dbReference type="RefSeq" id="WP_194557233.1">
    <property type="nucleotide sequence ID" value="NZ_JADKMY010000003.1"/>
</dbReference>
<dbReference type="EMBL" id="JADKMY010000003">
    <property type="protein sequence ID" value="MBF4554358.1"/>
    <property type="molecule type" value="Genomic_DNA"/>
</dbReference>
<evidence type="ECO:0000256" key="4">
    <source>
        <dbReference type="ARBA" id="ARBA00022692"/>
    </source>
</evidence>
<dbReference type="Gene3D" id="1.20.1720.10">
    <property type="entry name" value="Multidrug resistance protein D"/>
    <property type="match status" value="1"/>
</dbReference>
<feature type="transmembrane region" description="Helical" evidence="7">
    <location>
        <begin position="136"/>
        <end position="156"/>
    </location>
</feature>
<accession>A0ABR9ZLQ3</accession>
<evidence type="ECO:0000256" key="1">
    <source>
        <dbReference type="ARBA" id="ARBA00004651"/>
    </source>
</evidence>
<dbReference type="Gene3D" id="1.20.1250.20">
    <property type="entry name" value="MFS general substrate transporter like domains"/>
    <property type="match status" value="1"/>
</dbReference>
<feature type="transmembrane region" description="Helical" evidence="7">
    <location>
        <begin position="331"/>
        <end position="353"/>
    </location>
</feature>
<keyword evidence="4 7" id="KW-0812">Transmembrane</keyword>
<evidence type="ECO:0000259" key="8">
    <source>
        <dbReference type="PROSITE" id="PS50850"/>
    </source>
</evidence>
<keyword evidence="10" id="KW-1185">Reference proteome</keyword>
<protein>
    <submittedName>
        <fullName evidence="9">MFS transporter</fullName>
    </submittedName>
</protein>
<organism evidence="9 10">
    <name type="scientific">Corynebacterium suicordis DSM 45110</name>
    <dbReference type="NCBI Taxonomy" id="1121369"/>
    <lineage>
        <taxon>Bacteria</taxon>
        <taxon>Bacillati</taxon>
        <taxon>Actinomycetota</taxon>
        <taxon>Actinomycetes</taxon>
        <taxon>Mycobacteriales</taxon>
        <taxon>Corynebacteriaceae</taxon>
        <taxon>Corynebacterium</taxon>
    </lineage>
</organism>
<evidence type="ECO:0000256" key="7">
    <source>
        <dbReference type="SAM" id="Phobius"/>
    </source>
</evidence>
<keyword evidence="3" id="KW-1003">Cell membrane</keyword>
<proteinExistence type="predicted"/>
<feature type="transmembrane region" description="Helical" evidence="7">
    <location>
        <begin position="49"/>
        <end position="70"/>
    </location>
</feature>
<feature type="transmembrane region" description="Helical" evidence="7">
    <location>
        <begin position="198"/>
        <end position="221"/>
    </location>
</feature>
<feature type="transmembrane region" description="Helical" evidence="7">
    <location>
        <begin position="299"/>
        <end position="319"/>
    </location>
</feature>
<dbReference type="SUPFAM" id="SSF103473">
    <property type="entry name" value="MFS general substrate transporter"/>
    <property type="match status" value="1"/>
</dbReference>
<feature type="transmembrane region" description="Helical" evidence="7">
    <location>
        <begin position="12"/>
        <end position="34"/>
    </location>
</feature>
<feature type="transmembrane region" description="Helical" evidence="7">
    <location>
        <begin position="77"/>
        <end position="95"/>
    </location>
</feature>
<feature type="transmembrane region" description="Helical" evidence="7">
    <location>
        <begin position="101"/>
        <end position="124"/>
    </location>
</feature>
<feature type="transmembrane region" description="Helical" evidence="7">
    <location>
        <begin position="227"/>
        <end position="245"/>
    </location>
</feature>
<dbReference type="Proteomes" id="UP000635902">
    <property type="component" value="Unassembled WGS sequence"/>
</dbReference>
<feature type="transmembrane region" description="Helical" evidence="7">
    <location>
        <begin position="162"/>
        <end position="186"/>
    </location>
</feature>
<dbReference type="PANTHER" id="PTHR42718:SF47">
    <property type="entry name" value="METHYL VIOLOGEN RESISTANCE PROTEIN SMVA"/>
    <property type="match status" value="1"/>
</dbReference>
<dbReference type="Pfam" id="PF07690">
    <property type="entry name" value="MFS_1"/>
    <property type="match status" value="1"/>
</dbReference>
<dbReference type="PANTHER" id="PTHR42718">
    <property type="entry name" value="MAJOR FACILITATOR SUPERFAMILY MULTIDRUG TRANSPORTER MFSC"/>
    <property type="match status" value="1"/>
</dbReference>
<comment type="subcellular location">
    <subcellularLocation>
        <location evidence="1">Cell membrane</location>
        <topology evidence="1">Multi-pass membrane protein</topology>
    </subcellularLocation>
</comment>
<dbReference type="InterPro" id="IPR036259">
    <property type="entry name" value="MFS_trans_sf"/>
</dbReference>
<evidence type="ECO:0000256" key="2">
    <source>
        <dbReference type="ARBA" id="ARBA00022448"/>
    </source>
</evidence>
<evidence type="ECO:0000256" key="3">
    <source>
        <dbReference type="ARBA" id="ARBA00022475"/>
    </source>
</evidence>
<gene>
    <name evidence="9" type="ORF">IRY30_09775</name>
</gene>
<feature type="transmembrane region" description="Helical" evidence="7">
    <location>
        <begin position="469"/>
        <end position="487"/>
    </location>
</feature>
<evidence type="ECO:0000313" key="9">
    <source>
        <dbReference type="EMBL" id="MBF4554358.1"/>
    </source>
</evidence>